<evidence type="ECO:0000313" key="16">
    <source>
        <dbReference type="EMBL" id="QCQ68876.1"/>
    </source>
</evidence>
<dbReference type="SUPFAM" id="SSF55608">
    <property type="entry name" value="Homing endonucleases"/>
    <property type="match status" value="2"/>
</dbReference>
<evidence type="ECO:0000313" key="12">
    <source>
        <dbReference type="EMBL" id="QCQ68762.1"/>
    </source>
</evidence>
<sequence length="461" mass="52799">MGKIRQNIFCPAGLGEKSVTTRGTKFEIRPNGHHSFVLLDSVSRIQNPVMVNPNPFWRYAPHAGGSALVSRYPQVNSVSILSRIPGGQKTILQRLNVRMISTMTRLTKQNREEFNQWLVGLTEGDGSFIIDRQRQNNGASPKWNITFQLSQKDTNAQLLYYIKNMLKYGQVSKSKDGNWSFRIRDKEIINKVIFPIFDKYPLLTVKYSDYILFKKAYYVLTSNLNNALCPQLRSAESAQLLLSNSPTLHGDNPNGLACGDGKGLNKQANCDLACRIEINRELARQMEEIYKFYRKGPDINYISPIWANLYRLKNAEAEANFNNLSRSDITFVTKFWLIGFWEAEGSFYITNKDADAKRYTHGLGLTLKYDRQILEAIRLIMNADAKVKVNPRHIKCSGAGKADFYAWDSTSKSVCKYAMTYFEGKFIGRASLRFAIWCRSMDKDLKTLVKAQKMLRHLRLK</sequence>
<name>A0A4P8NP00_9FUNG</name>
<dbReference type="InterPro" id="IPR004860">
    <property type="entry name" value="LAGLIDADG_dom"/>
</dbReference>
<dbReference type="GeneID" id="40340788"/>
<evidence type="ECO:0000313" key="5">
    <source>
        <dbReference type="EMBL" id="QCQ68496.1"/>
    </source>
</evidence>
<keyword evidence="11" id="KW-0255">Endonuclease</keyword>
<evidence type="ECO:0000313" key="19">
    <source>
        <dbReference type="EMBL" id="QCQ68971.1"/>
    </source>
</evidence>
<dbReference type="InterPro" id="IPR027434">
    <property type="entry name" value="Homing_endonucl"/>
</dbReference>
<evidence type="ECO:0000313" key="6">
    <source>
        <dbReference type="EMBL" id="QCQ68515.1"/>
    </source>
</evidence>
<dbReference type="EMBL" id="MK292700">
    <property type="protein sequence ID" value="QCQ68933.1"/>
    <property type="molecule type" value="Genomic_DNA"/>
</dbReference>
<gene>
    <name evidence="11" type="primary">iorf461</name>
</gene>
<accession>A0A4P8NP00</accession>
<dbReference type="PANTHER" id="PTHR36181:SF2">
    <property type="entry name" value="INTRON-ENCODED ENDONUCLEASE AI3-RELATED"/>
    <property type="match status" value="1"/>
</dbReference>
<dbReference type="GO" id="GO:0004519">
    <property type="term" value="F:endonuclease activity"/>
    <property type="evidence" value="ECO:0007669"/>
    <property type="project" value="UniProtKB-KW"/>
</dbReference>
<evidence type="ECO:0000313" key="9">
    <source>
        <dbReference type="EMBL" id="QCQ68610.1"/>
    </source>
</evidence>
<dbReference type="GO" id="GO:0005739">
    <property type="term" value="C:mitochondrion"/>
    <property type="evidence" value="ECO:0007669"/>
    <property type="project" value="UniProtKB-ARBA"/>
</dbReference>
<dbReference type="EMBL" id="MK292655">
    <property type="protein sequence ID" value="QCQ68439.1"/>
    <property type="molecule type" value="Genomic_DNA"/>
</dbReference>
<dbReference type="EMBL" id="MK292657">
    <property type="protein sequence ID" value="QCQ68477.1"/>
    <property type="molecule type" value="Genomic_DNA"/>
</dbReference>
<dbReference type="EMBL" id="MK292656">
    <property type="protein sequence ID" value="QCQ68458.1"/>
    <property type="molecule type" value="Genomic_DNA"/>
</dbReference>
<geneLocation type="mitochondrion" evidence="11"/>
<dbReference type="InterPro" id="IPR051289">
    <property type="entry name" value="LAGLIDADG_Endonuclease"/>
</dbReference>
<evidence type="ECO:0000313" key="8">
    <source>
        <dbReference type="EMBL" id="QCQ68591.1"/>
    </source>
</evidence>
<evidence type="ECO:0000313" key="3">
    <source>
        <dbReference type="EMBL" id="QCQ68458.1"/>
    </source>
</evidence>
<dbReference type="EMBL" id="MK292691">
    <property type="protein sequence ID" value="QCQ68838.1"/>
    <property type="molecule type" value="Genomic_DNA"/>
</dbReference>
<dbReference type="Gene3D" id="3.10.28.10">
    <property type="entry name" value="Homing endonucleases"/>
    <property type="match status" value="2"/>
</dbReference>
<evidence type="ECO:0000313" key="10">
    <source>
        <dbReference type="EMBL" id="QCQ68629.1"/>
    </source>
</evidence>
<evidence type="ECO:0000313" key="4">
    <source>
        <dbReference type="EMBL" id="QCQ68477.1"/>
    </source>
</evidence>
<dbReference type="RefSeq" id="YP_009640140.1">
    <property type="nucleotide sequence ID" value="NC_042370.1"/>
</dbReference>
<evidence type="ECO:0000313" key="2">
    <source>
        <dbReference type="EMBL" id="QCQ68439.1"/>
    </source>
</evidence>
<dbReference type="EMBL" id="MK292678">
    <property type="protein sequence ID" value="QCQ68591.1"/>
    <property type="molecule type" value="Genomic_DNA"/>
</dbReference>
<evidence type="ECO:0000313" key="7">
    <source>
        <dbReference type="EMBL" id="QCQ68572.1"/>
    </source>
</evidence>
<evidence type="ECO:0000259" key="1">
    <source>
        <dbReference type="Pfam" id="PF00961"/>
    </source>
</evidence>
<evidence type="ECO:0000313" key="17">
    <source>
        <dbReference type="EMBL" id="QCQ68895.1"/>
    </source>
</evidence>
<evidence type="ECO:0000313" key="18">
    <source>
        <dbReference type="EMBL" id="QCQ68933.1"/>
    </source>
</evidence>
<dbReference type="PANTHER" id="PTHR36181">
    <property type="entry name" value="INTRON-ENCODED ENDONUCLEASE AI3-RELATED"/>
    <property type="match status" value="1"/>
</dbReference>
<evidence type="ECO:0000313" key="13">
    <source>
        <dbReference type="EMBL" id="QCQ68781.1"/>
    </source>
</evidence>
<evidence type="ECO:0000313" key="15">
    <source>
        <dbReference type="EMBL" id="QCQ68857.1"/>
    </source>
</evidence>
<dbReference type="EMBL" id="MK292692">
    <property type="protein sequence ID" value="QCQ68857.1"/>
    <property type="molecule type" value="Genomic_DNA"/>
</dbReference>
<dbReference type="EMBL" id="MK292679">
    <property type="protein sequence ID" value="QCQ68610.1"/>
    <property type="molecule type" value="Genomic_DNA"/>
</dbReference>
<organism evidence="11">
    <name type="scientific">Synchytrium endobioticum</name>
    <dbReference type="NCBI Taxonomy" id="286115"/>
    <lineage>
        <taxon>Eukaryota</taxon>
        <taxon>Fungi</taxon>
        <taxon>Fungi incertae sedis</taxon>
        <taxon>Chytridiomycota</taxon>
        <taxon>Chytridiomycota incertae sedis</taxon>
        <taxon>Chytridiomycetes</taxon>
        <taxon>Synchytriales</taxon>
        <taxon>Synchytriaceae</taxon>
        <taxon>Synchytrium</taxon>
    </lineage>
</organism>
<evidence type="ECO:0000313" key="11">
    <source>
        <dbReference type="EMBL" id="QCQ68648.1"/>
    </source>
</evidence>
<reference evidence="11" key="1">
    <citation type="journal article" date="2018" name="BMC Evol. Biol.">
        <title>The linear mitochondrial genome of the quarantine chytrid Synchytrium endobioticum; insights into the evolution and recent history of an obligate biotrophic plant pathogen.</title>
        <authorList>
            <person name="van de Vossenberg B.T.L.H."/>
            <person name="Brankovics B."/>
            <person name="Nguyen H.D.T."/>
            <person name="van Gent-Pelzer M.P.E."/>
            <person name="Smith D."/>
            <person name="Dadej K."/>
            <person name="Przetakiewicz J."/>
            <person name="Kreuze J.F."/>
            <person name="Boerma M."/>
            <person name="van Leeuwen G.C.M."/>
            <person name="Andre Levesque C."/>
            <person name="van der Lee T.A.J."/>
        </authorList>
    </citation>
    <scope>NUCLEOTIDE SEQUENCE</scope>
    <source>
        <strain evidence="3">01WS</strain>
        <strain evidence="6">02WS</strain>
        <strain evidence="18">06WS</strain>
        <strain evidence="7">07WS</strain>
        <strain evidence="12">DEN_01</strain>
        <strain evidence="9">EII2015</strain>
        <strain evidence="16">FERA1</strain>
        <strain evidence="8">FERA2</strain>
        <strain evidence="14">MB17</strain>
        <strain evidence="10">MB42</strain>
        <strain evidence="13">MB56</strain>
        <strain evidence="2">NED01</strain>
        <strain evidence="17">PER03</strain>
        <strain evidence="11">SE4</strain>
        <strain evidence="4">SE5</strain>
        <strain evidence="5">SE6</strain>
        <strain evidence="19">SE7</strain>
        <strain evidence="15">UKR01</strain>
    </source>
</reference>
<dbReference type="Pfam" id="PF00961">
    <property type="entry name" value="LAGLIDADG_1"/>
    <property type="match status" value="1"/>
</dbReference>
<dbReference type="EMBL" id="MK292688">
    <property type="protein sequence ID" value="QCQ68781.1"/>
    <property type="molecule type" value="Genomic_DNA"/>
</dbReference>
<evidence type="ECO:0000313" key="14">
    <source>
        <dbReference type="EMBL" id="QCQ68838.1"/>
    </source>
</evidence>
<dbReference type="EMBL" id="MK292674">
    <property type="protein sequence ID" value="QCQ68515.1"/>
    <property type="molecule type" value="Genomic_DNA"/>
</dbReference>
<keyword evidence="11" id="KW-0540">Nuclease</keyword>
<keyword evidence="11" id="KW-0496">Mitochondrion</keyword>
<dbReference type="EMBL" id="MK292687">
    <property type="protein sequence ID" value="QCQ68762.1"/>
    <property type="molecule type" value="Genomic_DNA"/>
</dbReference>
<dbReference type="EMBL" id="MK292673">
    <property type="protein sequence ID" value="QCQ68496.1"/>
    <property type="molecule type" value="Genomic_DNA"/>
</dbReference>
<dbReference type="EMBL" id="MK292697">
    <property type="protein sequence ID" value="QCQ68895.1"/>
    <property type="molecule type" value="Genomic_DNA"/>
</dbReference>
<dbReference type="EMBL" id="MK292680">
    <property type="protein sequence ID" value="QCQ68629.1"/>
    <property type="molecule type" value="Genomic_DNA"/>
</dbReference>
<dbReference type="EMBL" id="MK292702">
    <property type="protein sequence ID" value="QCQ68971.1"/>
    <property type="molecule type" value="Genomic_DNA"/>
</dbReference>
<proteinExistence type="predicted"/>
<dbReference type="EMBL" id="MK292677">
    <property type="protein sequence ID" value="QCQ68572.1"/>
    <property type="molecule type" value="Genomic_DNA"/>
</dbReference>
<dbReference type="EMBL" id="MK292681">
    <property type="protein sequence ID" value="QCQ68648.1"/>
    <property type="molecule type" value="Genomic_DNA"/>
</dbReference>
<keyword evidence="11" id="KW-0378">Hydrolase</keyword>
<protein>
    <submittedName>
        <fullName evidence="11">LAGLIDADG endonuclease</fullName>
    </submittedName>
</protein>
<dbReference type="EMBL" id="MK292696">
    <property type="protein sequence ID" value="QCQ68876.1"/>
    <property type="molecule type" value="Genomic_DNA"/>
</dbReference>
<feature type="domain" description="Homing endonuclease LAGLIDADG" evidence="1">
    <location>
        <begin position="118"/>
        <end position="217"/>
    </location>
</feature>
<dbReference type="AlphaFoldDB" id="A0A4P8NP00"/>